<evidence type="ECO:0000313" key="5">
    <source>
        <dbReference type="RefSeq" id="XP_017351145.1"/>
    </source>
</evidence>
<comment type="similarity">
    <text evidence="1">Belongs to the LRRFIP family.</text>
</comment>
<dbReference type="GO" id="GO:0000978">
    <property type="term" value="F:RNA polymerase II cis-regulatory region sequence-specific DNA binding"/>
    <property type="evidence" value="ECO:0007669"/>
    <property type="project" value="TreeGrafter"/>
</dbReference>
<dbReference type="Gene3D" id="1.20.5.4090">
    <property type="match status" value="8"/>
</dbReference>
<dbReference type="PANTHER" id="PTHR19212">
    <property type="entry name" value="LEUCINE RICH REPEAT IN FLII INTERACTING PROTEIN"/>
    <property type="match status" value="1"/>
</dbReference>
<name>A0A2D0T902_ICTPU</name>
<feature type="coiled-coil region" evidence="3">
    <location>
        <begin position="164"/>
        <end position="813"/>
    </location>
</feature>
<keyword evidence="4" id="KW-1185">Reference proteome</keyword>
<dbReference type="KEGG" id="ipu:108280556"/>
<sequence length="835" mass="97117">MNTVEVLNALNAGEETTVEPADTPEVLVQAAEPALVQPAEVPQDQVTDSVSHSEEKMQKLAVSNFQLQERVRELEELLCEAQKSSMAKLEEKHQMEKANLTNQVAKLRETVQKMGNMLTETHRECEALTDQFERKWEAHIVLQKENDEMKETLMPKEELLTVSLAEAQEKPQKAEETIAQLEVEKANLTNQVKTLRGTVQNLGNMLTETHRECDELTDEYDCEWEAHIILRTVNNEMKETLMHKEELLKKLQMKKDKMKKRLTHITEFMKRSLAKVEEKHQNAMETIAQLEVEKAILKHQVETLQNTVQSMGNMLAETHRECDELTNVYEREQEANSILEAVNDEMKETLMRSLAKVEEKHQNAMETIVQLVVEQTNLKHQVETLQSTVQSMGNMLAESHRECDELTNVYERKREAHIVLQKENDEMKETLMHKEELLTVSLAEAQEKPQKAEETIAQLEVEKANLTNQVKTLRGTVQNLGNMLTETHRECDELTDEYDCEWEAHIILRTVNNEMKETLMHKEELLKKLQMKKDKMKKRLTHITEFMKRSLAKVEEKHQNAMETIVQLVVEKADLKHQVETLQNTVQNMRNMLAETHRECDELTNVYERKHEANSIFEAVNDEMKETLMRSLVEVEEKHQNAMETIVQLVVEQTNLKHQVETLQSTVQSMGNMLAESHRECDALTNEYEREHEANSILEAVNDEMKETLMRSLAKVEEKHQNAMETIAQLEVEKANLKHQVETLQSTVQSMGNMLAGTSRECDELTIDYEREQEANSILEAVNDEMKETVMELEMKNNEMMETLMEKEELLKTPWQKLRSNTSRLFKRRRQRTTS</sequence>
<accession>A0A2D0T902</accession>
<dbReference type="PANTHER" id="PTHR19212:SF5">
    <property type="entry name" value="LEUCINE-RICH REPEAT FLIGHTLESS-INTERACTING PROTEIN 1"/>
    <property type="match status" value="1"/>
</dbReference>
<feature type="coiled-coil region" evidence="3">
    <location>
        <begin position="57"/>
        <end position="117"/>
    </location>
</feature>
<evidence type="ECO:0000256" key="3">
    <source>
        <dbReference type="SAM" id="Coils"/>
    </source>
</evidence>
<evidence type="ECO:0000256" key="1">
    <source>
        <dbReference type="ARBA" id="ARBA00008275"/>
    </source>
</evidence>
<dbReference type="Pfam" id="PF09738">
    <property type="entry name" value="LRRFIP"/>
    <property type="match status" value="7"/>
</dbReference>
<dbReference type="AlphaFoldDB" id="A0A2D0T902"/>
<proteinExistence type="inferred from homology"/>
<dbReference type="InterPro" id="IPR019139">
    <property type="entry name" value="LRRFIP1/2"/>
</dbReference>
<evidence type="ECO:0000313" key="4">
    <source>
        <dbReference type="Proteomes" id="UP000221080"/>
    </source>
</evidence>
<reference evidence="4" key="1">
    <citation type="journal article" date="2016" name="Nat. Commun.">
        <title>The channel catfish genome sequence provides insights into the evolution of scale formation in teleosts.</title>
        <authorList>
            <person name="Liu Z."/>
            <person name="Liu S."/>
            <person name="Yao J."/>
            <person name="Bao L."/>
            <person name="Zhang J."/>
            <person name="Li Y."/>
            <person name="Jiang C."/>
            <person name="Sun L."/>
            <person name="Wang R."/>
            <person name="Zhang Y."/>
            <person name="Zhou T."/>
            <person name="Zeng Q."/>
            <person name="Fu Q."/>
            <person name="Gao S."/>
            <person name="Li N."/>
            <person name="Koren S."/>
            <person name="Jiang Y."/>
            <person name="Zimin A."/>
            <person name="Xu P."/>
            <person name="Phillippy A.M."/>
            <person name="Geng X."/>
            <person name="Song L."/>
            <person name="Sun F."/>
            <person name="Li C."/>
            <person name="Wang X."/>
            <person name="Chen A."/>
            <person name="Jin Y."/>
            <person name="Yuan Z."/>
            <person name="Yang Y."/>
            <person name="Tan S."/>
            <person name="Peatman E."/>
            <person name="Lu J."/>
            <person name="Qin Z."/>
            <person name="Dunham R."/>
            <person name="Li Z."/>
            <person name="Sonstegard T."/>
            <person name="Feng J."/>
            <person name="Danzmann R.G."/>
            <person name="Schroeder S."/>
            <person name="Scheffler B."/>
            <person name="Duke M.V."/>
            <person name="Ballard L."/>
            <person name="Kucuktas H."/>
            <person name="Kaltenboeck L."/>
            <person name="Liu H."/>
            <person name="Armbruster J."/>
            <person name="Xie Y."/>
            <person name="Kirby M.L."/>
            <person name="Tian Y."/>
            <person name="Flanagan M.E."/>
            <person name="Mu W."/>
            <person name="Waldbieser G.C."/>
        </authorList>
    </citation>
    <scope>NUCLEOTIDE SEQUENCE [LARGE SCALE GENOMIC DNA]</scope>
    <source>
        <strain evidence="4">SDA103</strain>
    </source>
</reference>
<reference evidence="5" key="2">
    <citation type="submission" date="2025-08" db="UniProtKB">
        <authorList>
            <consortium name="RefSeq"/>
        </authorList>
    </citation>
    <scope>IDENTIFICATION</scope>
    <source>
        <tissue evidence="5">Blood</tissue>
    </source>
</reference>
<keyword evidence="2 3" id="KW-0175">Coiled coil</keyword>
<dbReference type="GeneID" id="108280556"/>
<dbReference type="GO" id="GO:0000981">
    <property type="term" value="F:DNA-binding transcription factor activity, RNA polymerase II-specific"/>
    <property type="evidence" value="ECO:0007669"/>
    <property type="project" value="TreeGrafter"/>
</dbReference>
<dbReference type="OrthoDB" id="8964002at2759"/>
<dbReference type="RefSeq" id="XP_017351145.1">
    <property type="nucleotide sequence ID" value="XM_017495656.3"/>
</dbReference>
<protein>
    <submittedName>
        <fullName evidence="5">Paramyosin isoform X1</fullName>
    </submittedName>
</protein>
<gene>
    <name evidence="5" type="primary">LOC108280556</name>
</gene>
<organism evidence="4 5">
    <name type="scientific">Ictalurus punctatus</name>
    <name type="common">Channel catfish</name>
    <name type="synonym">Silurus punctatus</name>
    <dbReference type="NCBI Taxonomy" id="7998"/>
    <lineage>
        <taxon>Eukaryota</taxon>
        <taxon>Metazoa</taxon>
        <taxon>Chordata</taxon>
        <taxon>Craniata</taxon>
        <taxon>Vertebrata</taxon>
        <taxon>Euteleostomi</taxon>
        <taxon>Actinopterygii</taxon>
        <taxon>Neopterygii</taxon>
        <taxon>Teleostei</taxon>
        <taxon>Ostariophysi</taxon>
        <taxon>Siluriformes</taxon>
        <taxon>Ictaluridae</taxon>
        <taxon>Ictalurus</taxon>
    </lineage>
</organism>
<dbReference type="Proteomes" id="UP000221080">
    <property type="component" value="Chromosome 20"/>
</dbReference>
<evidence type="ECO:0000256" key="2">
    <source>
        <dbReference type="ARBA" id="ARBA00023054"/>
    </source>
</evidence>